<dbReference type="GO" id="GO:0009767">
    <property type="term" value="P:photosynthetic electron transport chain"/>
    <property type="evidence" value="ECO:0007669"/>
    <property type="project" value="TreeGrafter"/>
</dbReference>
<evidence type="ECO:0000256" key="6">
    <source>
        <dbReference type="ARBA" id="ARBA00023136"/>
    </source>
</evidence>
<evidence type="ECO:0000256" key="3">
    <source>
        <dbReference type="ARBA" id="ARBA00022640"/>
    </source>
</evidence>
<proteinExistence type="inferred from homology"/>
<keyword evidence="2" id="KW-0150">Chloroplast</keyword>
<comment type="similarity">
    <text evidence="7">Belongs to the PsbQ family.</text>
</comment>
<evidence type="ECO:0000256" key="2">
    <source>
        <dbReference type="ARBA" id="ARBA00022528"/>
    </source>
</evidence>
<dbReference type="InterPro" id="IPR023222">
    <property type="entry name" value="PsbQ-like_dom_sf"/>
</dbReference>
<dbReference type="Pfam" id="PF05757">
    <property type="entry name" value="PsbQ"/>
    <property type="match status" value="1"/>
</dbReference>
<evidence type="ECO:0000313" key="9">
    <source>
        <dbReference type="Proteomes" id="UP001161247"/>
    </source>
</evidence>
<dbReference type="GO" id="GO:0009654">
    <property type="term" value="C:photosystem II oxygen evolving complex"/>
    <property type="evidence" value="ECO:0007669"/>
    <property type="project" value="InterPro"/>
</dbReference>
<evidence type="ECO:0000313" key="8">
    <source>
        <dbReference type="EMBL" id="CAI9111728.1"/>
    </source>
</evidence>
<evidence type="ECO:0000256" key="4">
    <source>
        <dbReference type="ARBA" id="ARBA00022946"/>
    </source>
</evidence>
<dbReference type="PANTHER" id="PTHR33399:SF6">
    <property type="entry name" value="PSBQ-LIKE PROTEIN 3, CHLOROPLASTIC"/>
    <property type="match status" value="1"/>
</dbReference>
<dbReference type="PANTHER" id="PTHR33399">
    <property type="entry name" value="OXYGEN-EVOLVING ENHANCER PROTEIN 3-1, CHLOROPLASTIC"/>
    <property type="match status" value="1"/>
</dbReference>
<keyword evidence="4" id="KW-0809">Transit peptide</keyword>
<comment type="subcellular location">
    <subcellularLocation>
        <location evidence="1">Plastid</location>
        <location evidence="1">Chloroplast thylakoid membrane</location>
    </subcellularLocation>
</comment>
<organism evidence="8 9">
    <name type="scientific">Oldenlandia corymbosa var. corymbosa</name>
    <dbReference type="NCBI Taxonomy" id="529605"/>
    <lineage>
        <taxon>Eukaryota</taxon>
        <taxon>Viridiplantae</taxon>
        <taxon>Streptophyta</taxon>
        <taxon>Embryophyta</taxon>
        <taxon>Tracheophyta</taxon>
        <taxon>Spermatophyta</taxon>
        <taxon>Magnoliopsida</taxon>
        <taxon>eudicotyledons</taxon>
        <taxon>Gunneridae</taxon>
        <taxon>Pentapetalae</taxon>
        <taxon>asterids</taxon>
        <taxon>lamiids</taxon>
        <taxon>Gentianales</taxon>
        <taxon>Rubiaceae</taxon>
        <taxon>Rubioideae</taxon>
        <taxon>Spermacoceae</taxon>
        <taxon>Hedyotis-Oldenlandia complex</taxon>
        <taxon>Oldenlandia</taxon>
    </lineage>
</organism>
<keyword evidence="6" id="KW-0472">Membrane</keyword>
<evidence type="ECO:0000256" key="5">
    <source>
        <dbReference type="ARBA" id="ARBA00023078"/>
    </source>
</evidence>
<dbReference type="GO" id="GO:0009535">
    <property type="term" value="C:chloroplast thylakoid membrane"/>
    <property type="evidence" value="ECO:0007669"/>
    <property type="project" value="UniProtKB-SubCell"/>
</dbReference>
<dbReference type="EMBL" id="OX459124">
    <property type="protein sequence ID" value="CAI9111728.1"/>
    <property type="molecule type" value="Genomic_DNA"/>
</dbReference>
<dbReference type="FunFam" id="1.20.120.290:FF:000004">
    <property type="entry name" value="Oxygen-evolving enhancer protein 3"/>
    <property type="match status" value="1"/>
</dbReference>
<dbReference type="AlphaFoldDB" id="A0AAV1DUZ2"/>
<accession>A0AAV1DUZ2</accession>
<evidence type="ECO:0000256" key="1">
    <source>
        <dbReference type="ARBA" id="ARBA00004334"/>
    </source>
</evidence>
<dbReference type="SUPFAM" id="SSF101112">
    <property type="entry name" value="Oxygen-evolving enhancer protein 3"/>
    <property type="match status" value="1"/>
</dbReference>
<dbReference type="Proteomes" id="UP001161247">
    <property type="component" value="Chromosome 7"/>
</dbReference>
<dbReference type="InterPro" id="IPR054099">
    <property type="entry name" value="PSII_PsbQ_pln"/>
</dbReference>
<evidence type="ECO:0000256" key="7">
    <source>
        <dbReference type="ARBA" id="ARBA00035649"/>
    </source>
</evidence>
<gene>
    <name evidence="8" type="ORF">OLC1_LOCUS19050</name>
</gene>
<reference evidence="8" key="1">
    <citation type="submission" date="2023-03" db="EMBL/GenBank/DDBJ databases">
        <authorList>
            <person name="Julca I."/>
        </authorList>
    </citation>
    <scope>NUCLEOTIDE SEQUENCE</scope>
</reference>
<name>A0AAV1DUZ2_OLDCO</name>
<dbReference type="GO" id="GO:0005509">
    <property type="term" value="F:calcium ion binding"/>
    <property type="evidence" value="ECO:0007669"/>
    <property type="project" value="InterPro"/>
</dbReference>
<keyword evidence="3" id="KW-0934">Plastid</keyword>
<keyword evidence="9" id="KW-1185">Reference proteome</keyword>
<dbReference type="Gene3D" id="1.20.120.290">
    <property type="entry name" value="Oxygen-evolving enhancer protein 3 (PsbQ), four-helix up-down bundle"/>
    <property type="match status" value="1"/>
</dbReference>
<dbReference type="InterPro" id="IPR008797">
    <property type="entry name" value="PSII_PsbQ"/>
</dbReference>
<dbReference type="GO" id="GO:0019898">
    <property type="term" value="C:extrinsic component of membrane"/>
    <property type="evidence" value="ECO:0007669"/>
    <property type="project" value="InterPro"/>
</dbReference>
<sequence>MAAQVPLSYFPTSTFHSRHFFQQRTKSIAKSIIVQCHMTTRRATTNATLAALITTLVMEATFIGKPANALDFGLTAPNQTLEQAEGGIRGHARSLLRVKDLLEEGSWKAAQKTLRKSSAELKQDMYTMIQAKPGSERAELRRMYTKLFNNVTKLDYAAESNENVAVVWECYDNIVLALNDIMSRLLY</sequence>
<protein>
    <submittedName>
        <fullName evidence="8">OLC1v1012021C1</fullName>
    </submittedName>
</protein>
<keyword evidence="5" id="KW-0793">Thylakoid</keyword>